<protein>
    <submittedName>
        <fullName evidence="9">4-hydroxy-3-methylbut-2-enyl diphosphate reductase</fullName>
        <ecNumber evidence="9">1.17.1.2</ecNumber>
    </submittedName>
</protein>
<dbReference type="NCBIfam" id="TIGR00216">
    <property type="entry name" value="ispH_lytB"/>
    <property type="match status" value="1"/>
</dbReference>
<comment type="pathway">
    <text evidence="7">Isoprenoid biosynthesis; isopentenyl diphosphate biosynthesis via DXP pathway; isopentenyl diphosphate from 1-deoxy-D-xylulose 5-phosphate: step 6/6.</text>
</comment>
<dbReference type="GO" id="GO:0046872">
    <property type="term" value="F:metal ion binding"/>
    <property type="evidence" value="ECO:0007669"/>
    <property type="project" value="UniProtKB-KW"/>
</dbReference>
<evidence type="ECO:0000256" key="3">
    <source>
        <dbReference type="ARBA" id="ARBA00022723"/>
    </source>
</evidence>
<evidence type="ECO:0000256" key="2">
    <source>
        <dbReference type="ARBA" id="ARBA00022485"/>
    </source>
</evidence>
<sequence length="409" mass="46605">MKTFDIPVKYKSPVISRIKETRRAKDKLKRDFKPTVLEFEKVSVLIARHFGFCYGVENAVEIAYRTIQEHRDKRVFLLSEMIHNPDVNADLQAEGVKFLMDTQGNRLVDFNTLTPEDIVIVPAFGTTIEIQKDLSDRGIDPYKYDTTCPFVEKVWNRANQIGERGYTVVVHGKPKHEETRATFSHSNASANTVVIKDIQEARELAQFIRKERPVEEFYERFAGRYSEGFDPEKHLEKLGVVNQTTMLATETQEIANYLKEELVKYYGLDEVTLPQYFASTKDTLCYATNDNQDATLALLKEEADLAIVVGGYNSSNTSHLVELLEEKVPTYFIKSATGILSEREILHFHEGHEQVSVNFLGEKAHTRIILTCGASCPDAVVEEVLVRLLELFGEEGYLESSLEKSLSKF</sequence>
<dbReference type="Proteomes" id="UP000007435">
    <property type="component" value="Chromosome"/>
</dbReference>
<evidence type="ECO:0000256" key="8">
    <source>
        <dbReference type="ARBA" id="ARBA00046314"/>
    </source>
</evidence>
<evidence type="ECO:0000256" key="5">
    <source>
        <dbReference type="ARBA" id="ARBA00023004"/>
    </source>
</evidence>
<evidence type="ECO:0000256" key="1">
    <source>
        <dbReference type="ARBA" id="ARBA00001966"/>
    </source>
</evidence>
<dbReference type="InterPro" id="IPR003451">
    <property type="entry name" value="LytB/IspH"/>
</dbReference>
<keyword evidence="10" id="KW-1185">Reference proteome</keyword>
<comment type="pathway">
    <text evidence="8">Isoprenoid biosynthesis; dimethylallyl diphosphate biosynthesis; dimethylallyl diphosphate from (2E)-4-hydroxy-3-methylbutenyl diphosphate: step 1/1.</text>
</comment>
<evidence type="ECO:0000256" key="6">
    <source>
        <dbReference type="ARBA" id="ARBA00023014"/>
    </source>
</evidence>
<keyword evidence="6" id="KW-0411">Iron-sulfur</keyword>
<dbReference type="GO" id="GO:0019288">
    <property type="term" value="P:isopentenyl diphosphate biosynthetic process, methylerythritol 4-phosphate pathway"/>
    <property type="evidence" value="ECO:0007669"/>
    <property type="project" value="InterPro"/>
</dbReference>
<dbReference type="PANTHER" id="PTHR31619:SF5">
    <property type="entry name" value="4-HYDROXY-3-METHYLBUT-2-ENYL DIPHOSPHATE REDUCTASE, CHLOROPLASTIC"/>
    <property type="match status" value="1"/>
</dbReference>
<dbReference type="KEGG" id="lby:Lbys_2861"/>
<dbReference type="GO" id="GO:0050992">
    <property type="term" value="P:dimethylallyl diphosphate biosynthetic process"/>
    <property type="evidence" value="ECO:0007669"/>
    <property type="project" value="InterPro"/>
</dbReference>
<name>E4RRZ1_LEAB4</name>
<dbReference type="Gene3D" id="3.40.50.11270">
    <property type="match status" value="1"/>
</dbReference>
<proteinExistence type="predicted"/>
<keyword evidence="4 9" id="KW-0560">Oxidoreductase</keyword>
<dbReference type="OrthoDB" id="9777362at2"/>
<dbReference type="eggNOG" id="COG0761">
    <property type="taxonomic scope" value="Bacteria"/>
</dbReference>
<dbReference type="GO" id="GO:0051745">
    <property type="term" value="F:4-hydroxy-3-methylbut-2-enyl diphosphate reductase activity"/>
    <property type="evidence" value="ECO:0007669"/>
    <property type="project" value="InterPro"/>
</dbReference>
<comment type="cofactor">
    <cofactor evidence="1">
        <name>[4Fe-4S] cluster</name>
        <dbReference type="ChEBI" id="CHEBI:49883"/>
    </cofactor>
</comment>
<dbReference type="Gene3D" id="3.40.1010.20">
    <property type="entry name" value="4-hydroxy-3-methylbut-2-enyl diphosphate reductase, catalytic domain"/>
    <property type="match status" value="2"/>
</dbReference>
<evidence type="ECO:0000313" key="10">
    <source>
        <dbReference type="Proteomes" id="UP000007435"/>
    </source>
</evidence>
<evidence type="ECO:0000256" key="4">
    <source>
        <dbReference type="ARBA" id="ARBA00023002"/>
    </source>
</evidence>
<dbReference type="RefSeq" id="WP_013409555.1">
    <property type="nucleotide sequence ID" value="NC_014655.1"/>
</dbReference>
<dbReference type="PANTHER" id="PTHR31619">
    <property type="entry name" value="4-HYDROXY-3-METHYLBUT-2-ENYL DIPHOSPHATE REDUCTASE, CHLOROPLASTIC"/>
    <property type="match status" value="1"/>
</dbReference>
<gene>
    <name evidence="9" type="ordered locus">Lbys_2861</name>
</gene>
<dbReference type="GO" id="GO:0051539">
    <property type="term" value="F:4 iron, 4 sulfur cluster binding"/>
    <property type="evidence" value="ECO:0007669"/>
    <property type="project" value="UniProtKB-KW"/>
</dbReference>
<dbReference type="STRING" id="649349.Lbys_2861"/>
<reference key="1">
    <citation type="submission" date="2010-11" db="EMBL/GenBank/DDBJ databases">
        <title>The complete genome of Leadbetterella byssophila DSM 17132.</title>
        <authorList>
            <consortium name="US DOE Joint Genome Institute (JGI-PGF)"/>
            <person name="Lucas S."/>
            <person name="Copeland A."/>
            <person name="Lapidus A."/>
            <person name="Glavina del Rio T."/>
            <person name="Dalin E."/>
            <person name="Tice H."/>
            <person name="Bruce D."/>
            <person name="Goodwin L."/>
            <person name="Pitluck S."/>
            <person name="Kyrpides N."/>
            <person name="Mavromatis K."/>
            <person name="Ivanova N."/>
            <person name="Teshima H."/>
            <person name="Brettin T."/>
            <person name="Detter J.C."/>
            <person name="Han C."/>
            <person name="Tapia R."/>
            <person name="Land M."/>
            <person name="Hauser L."/>
            <person name="Markowitz V."/>
            <person name="Cheng J.-F."/>
            <person name="Hugenholtz P."/>
            <person name="Woyke T."/>
            <person name="Wu D."/>
            <person name="Tindall B."/>
            <person name="Pomrenke H.G."/>
            <person name="Brambilla E."/>
            <person name="Klenk H.-P."/>
            <person name="Eisen J.A."/>
        </authorList>
    </citation>
    <scope>NUCLEOTIDE SEQUENCE [LARGE SCALE GENOMIC DNA]</scope>
    <source>
        <strain>DSM 17132</strain>
    </source>
</reference>
<dbReference type="AlphaFoldDB" id="E4RRZ1"/>
<organism evidence="9 10">
    <name type="scientific">Leadbetterella byssophila (strain DSM 17132 / JCM 16389 / KACC 11308 / NBRC 106382 / 4M15)</name>
    <dbReference type="NCBI Taxonomy" id="649349"/>
    <lineage>
        <taxon>Bacteria</taxon>
        <taxon>Pseudomonadati</taxon>
        <taxon>Bacteroidota</taxon>
        <taxon>Cytophagia</taxon>
        <taxon>Cytophagales</taxon>
        <taxon>Leadbetterellaceae</taxon>
        <taxon>Leadbetterella</taxon>
    </lineage>
</organism>
<dbReference type="HOGENOM" id="CLU_027486_4_0_10"/>
<reference evidence="9 10" key="2">
    <citation type="journal article" date="2011" name="Stand. Genomic Sci.">
        <title>Complete genome sequence of Leadbetterella byssophila type strain (4M15).</title>
        <authorList>
            <person name="Abt B."/>
            <person name="Teshima H."/>
            <person name="Lucas S."/>
            <person name="Lapidus A."/>
            <person name="Del Rio T.G."/>
            <person name="Nolan M."/>
            <person name="Tice H."/>
            <person name="Cheng J.F."/>
            <person name="Pitluck S."/>
            <person name="Liolios K."/>
            <person name="Pagani I."/>
            <person name="Ivanova N."/>
            <person name="Mavromatis K."/>
            <person name="Pati A."/>
            <person name="Tapia R."/>
            <person name="Han C."/>
            <person name="Goodwin L."/>
            <person name="Chen A."/>
            <person name="Palaniappan K."/>
            <person name="Land M."/>
            <person name="Hauser L."/>
            <person name="Chang Y.J."/>
            <person name="Jeffries C.D."/>
            <person name="Rohde M."/>
            <person name="Goker M."/>
            <person name="Tindall B.J."/>
            <person name="Detter J.C."/>
            <person name="Woyke T."/>
            <person name="Bristow J."/>
            <person name="Eisen J.A."/>
            <person name="Markowitz V."/>
            <person name="Hugenholtz P."/>
            <person name="Klenk H.P."/>
            <person name="Kyrpides N.C."/>
        </authorList>
    </citation>
    <scope>NUCLEOTIDE SEQUENCE [LARGE SCALE GENOMIC DNA]</scope>
    <source>
        <strain evidence="10">DSM 17132 / JCM 16389 / KACC 11308 / NBRC 106382 / 4M15</strain>
    </source>
</reference>
<dbReference type="CDD" id="cd13944">
    <property type="entry name" value="lytB_ispH"/>
    <property type="match status" value="1"/>
</dbReference>
<dbReference type="NCBIfam" id="NF009911">
    <property type="entry name" value="PRK13371.1"/>
    <property type="match status" value="1"/>
</dbReference>
<dbReference type="EC" id="1.17.1.2" evidence="9"/>
<keyword evidence="2" id="KW-0004">4Fe-4S</keyword>
<dbReference type="Pfam" id="PF02401">
    <property type="entry name" value="LYTB"/>
    <property type="match status" value="1"/>
</dbReference>
<evidence type="ECO:0000256" key="7">
    <source>
        <dbReference type="ARBA" id="ARBA00046313"/>
    </source>
</evidence>
<dbReference type="EMBL" id="CP002305">
    <property type="protein sequence ID" value="ADQ18523.1"/>
    <property type="molecule type" value="Genomic_DNA"/>
</dbReference>
<keyword evidence="3" id="KW-0479">Metal-binding</keyword>
<keyword evidence="5" id="KW-0408">Iron</keyword>
<evidence type="ECO:0000313" key="9">
    <source>
        <dbReference type="EMBL" id="ADQ18523.1"/>
    </source>
</evidence>
<accession>E4RRZ1</accession>